<dbReference type="InterPro" id="IPR000847">
    <property type="entry name" value="LysR_HTH_N"/>
</dbReference>
<dbReference type="Pfam" id="PF00126">
    <property type="entry name" value="HTH_1"/>
    <property type="match status" value="1"/>
</dbReference>
<dbReference type="InterPro" id="IPR005119">
    <property type="entry name" value="LysR_subst-bd"/>
</dbReference>
<dbReference type="RefSeq" id="WP_212020775.1">
    <property type="nucleotide sequence ID" value="NZ_JAAFYZ010000289.1"/>
</dbReference>
<dbReference type="InterPro" id="IPR036388">
    <property type="entry name" value="WH-like_DNA-bd_sf"/>
</dbReference>
<dbReference type="Proteomes" id="UP000730482">
    <property type="component" value="Unassembled WGS sequence"/>
</dbReference>
<evidence type="ECO:0000256" key="2">
    <source>
        <dbReference type="ARBA" id="ARBA00023015"/>
    </source>
</evidence>
<dbReference type="SUPFAM" id="SSF53850">
    <property type="entry name" value="Periplasmic binding protein-like II"/>
    <property type="match status" value="1"/>
</dbReference>
<evidence type="ECO:0000256" key="4">
    <source>
        <dbReference type="ARBA" id="ARBA00023163"/>
    </source>
</evidence>
<sequence>MPPLPAVDDLRLAVAVADTGSVGQAAVVLRIAQPSASQRLALLERRLGLTLFDRGPTGTRPSAAGAAFVADARRILDLLDHAVGNARAAGARADLAAGTIASLAPAVFGALDAFAGPALAVRQRTDHGPRLIEGLADGVLDLAVLALPPGTTAPPGLSRTVFGADTLALLLPDGVPEPGPGRRGYSGRVVTLSTYTSEAERIGDRLAARGATVVPAASAATALAIARRRGVPAVVPRSAVLDGVRPGERIVPPGVTIRIPLSLIVPKRPDPRLAGLADVLRAELGLARAKR</sequence>
<dbReference type="PANTHER" id="PTHR30346">
    <property type="entry name" value="TRANSCRIPTIONAL DUAL REGULATOR HCAR-RELATED"/>
    <property type="match status" value="1"/>
</dbReference>
<dbReference type="SUPFAM" id="SSF46785">
    <property type="entry name" value="Winged helix' DNA-binding domain"/>
    <property type="match status" value="1"/>
</dbReference>
<keyword evidence="4" id="KW-0804">Transcription</keyword>
<comment type="similarity">
    <text evidence="1">Belongs to the LysR transcriptional regulatory family.</text>
</comment>
<evidence type="ECO:0000256" key="1">
    <source>
        <dbReference type="ARBA" id="ARBA00009437"/>
    </source>
</evidence>
<dbReference type="Pfam" id="PF03466">
    <property type="entry name" value="LysR_substrate"/>
    <property type="match status" value="1"/>
</dbReference>
<accession>A0ABS5L653</accession>
<keyword evidence="7" id="KW-1185">Reference proteome</keyword>
<dbReference type="PRINTS" id="PR00039">
    <property type="entry name" value="HTHLYSR"/>
</dbReference>
<gene>
    <name evidence="6" type="ORF">KGQ19_43940</name>
</gene>
<evidence type="ECO:0000313" key="7">
    <source>
        <dbReference type="Proteomes" id="UP000730482"/>
    </source>
</evidence>
<comment type="caution">
    <text evidence="6">The sequence shown here is derived from an EMBL/GenBank/DDBJ whole genome shotgun (WGS) entry which is preliminary data.</text>
</comment>
<organism evidence="6 7">
    <name type="scientific">Catenulispora pinistramenti</name>
    <dbReference type="NCBI Taxonomy" id="2705254"/>
    <lineage>
        <taxon>Bacteria</taxon>
        <taxon>Bacillati</taxon>
        <taxon>Actinomycetota</taxon>
        <taxon>Actinomycetes</taxon>
        <taxon>Catenulisporales</taxon>
        <taxon>Catenulisporaceae</taxon>
        <taxon>Catenulispora</taxon>
    </lineage>
</organism>
<evidence type="ECO:0000256" key="3">
    <source>
        <dbReference type="ARBA" id="ARBA00023125"/>
    </source>
</evidence>
<dbReference type="Gene3D" id="1.10.10.10">
    <property type="entry name" value="Winged helix-like DNA-binding domain superfamily/Winged helix DNA-binding domain"/>
    <property type="match status" value="1"/>
</dbReference>
<dbReference type="InterPro" id="IPR036390">
    <property type="entry name" value="WH_DNA-bd_sf"/>
</dbReference>
<proteinExistence type="inferred from homology"/>
<evidence type="ECO:0000313" key="6">
    <source>
        <dbReference type="EMBL" id="MBS2553827.1"/>
    </source>
</evidence>
<feature type="domain" description="HTH lysR-type" evidence="5">
    <location>
        <begin position="5"/>
        <end position="62"/>
    </location>
</feature>
<dbReference type="PROSITE" id="PS50931">
    <property type="entry name" value="HTH_LYSR"/>
    <property type="match status" value="1"/>
</dbReference>
<name>A0ABS5L653_9ACTN</name>
<keyword evidence="2" id="KW-0805">Transcription regulation</keyword>
<dbReference type="EMBL" id="JAAFYZ010000289">
    <property type="protein sequence ID" value="MBS2553827.1"/>
    <property type="molecule type" value="Genomic_DNA"/>
</dbReference>
<protein>
    <submittedName>
        <fullName evidence="6">LysR family transcriptional regulator</fullName>
    </submittedName>
</protein>
<reference evidence="6 7" key="1">
    <citation type="submission" date="2020-02" db="EMBL/GenBank/DDBJ databases">
        <title>Acidophilic actinobacteria isolated from forest soil.</title>
        <authorList>
            <person name="Golinska P."/>
        </authorList>
    </citation>
    <scope>NUCLEOTIDE SEQUENCE [LARGE SCALE GENOMIC DNA]</scope>
    <source>
        <strain evidence="6 7">NL8</strain>
    </source>
</reference>
<dbReference type="PANTHER" id="PTHR30346:SF28">
    <property type="entry name" value="HTH-TYPE TRANSCRIPTIONAL REGULATOR CYNR"/>
    <property type="match status" value="1"/>
</dbReference>
<evidence type="ECO:0000259" key="5">
    <source>
        <dbReference type="PROSITE" id="PS50931"/>
    </source>
</evidence>
<keyword evidence="3" id="KW-0238">DNA-binding</keyword>